<proteinExistence type="predicted"/>
<feature type="chain" id="PRO_5014456097" description="Secreted protein" evidence="1">
    <location>
        <begin position="17"/>
        <end position="97"/>
    </location>
</feature>
<reference evidence="2 3" key="1">
    <citation type="submission" date="2016-04" db="EMBL/GenBank/DDBJ databases">
        <title>A degradative enzymes factory behind the ericoid mycorrhizal symbiosis.</title>
        <authorList>
            <consortium name="DOE Joint Genome Institute"/>
            <person name="Martino E."/>
            <person name="Morin E."/>
            <person name="Grelet G."/>
            <person name="Kuo A."/>
            <person name="Kohler A."/>
            <person name="Daghino S."/>
            <person name="Barry K."/>
            <person name="Choi C."/>
            <person name="Cichocki N."/>
            <person name="Clum A."/>
            <person name="Copeland A."/>
            <person name="Hainaut M."/>
            <person name="Haridas S."/>
            <person name="Labutti K."/>
            <person name="Lindquist E."/>
            <person name="Lipzen A."/>
            <person name="Khouja H.-R."/>
            <person name="Murat C."/>
            <person name="Ohm R."/>
            <person name="Olson A."/>
            <person name="Spatafora J."/>
            <person name="Veneault-Fourrey C."/>
            <person name="Henrissat B."/>
            <person name="Grigoriev I."/>
            <person name="Martin F."/>
            <person name="Perotto S."/>
        </authorList>
    </citation>
    <scope>NUCLEOTIDE SEQUENCE [LARGE SCALE GENOMIC DNA]</scope>
    <source>
        <strain evidence="2 3">F</strain>
    </source>
</reference>
<name>A0A2J6RMF2_HYAVF</name>
<keyword evidence="3" id="KW-1185">Reference proteome</keyword>
<feature type="signal peptide" evidence="1">
    <location>
        <begin position="1"/>
        <end position="16"/>
    </location>
</feature>
<evidence type="ECO:0000313" key="2">
    <source>
        <dbReference type="EMBL" id="PMD39690.1"/>
    </source>
</evidence>
<dbReference type="AlphaFoldDB" id="A0A2J6RMF2"/>
<protein>
    <recommendedName>
        <fullName evidence="4">Secreted protein</fullName>
    </recommendedName>
</protein>
<sequence>MVLLVVAFHWQAGADGATLAFAAGQICFRSGFTVVGPPRHRFLGRGTTPPLIFKLPFLLSSSDNDAQLSSKRQLFAHFAGRSMPTSRTLQLHASGPL</sequence>
<evidence type="ECO:0008006" key="4">
    <source>
        <dbReference type="Google" id="ProtNLM"/>
    </source>
</evidence>
<dbReference type="EMBL" id="KZ613946">
    <property type="protein sequence ID" value="PMD39690.1"/>
    <property type="molecule type" value="Genomic_DNA"/>
</dbReference>
<organism evidence="2 3">
    <name type="scientific">Hyaloscypha variabilis (strain UAMH 11265 / GT02V1 / F)</name>
    <name type="common">Meliniomyces variabilis</name>
    <dbReference type="NCBI Taxonomy" id="1149755"/>
    <lineage>
        <taxon>Eukaryota</taxon>
        <taxon>Fungi</taxon>
        <taxon>Dikarya</taxon>
        <taxon>Ascomycota</taxon>
        <taxon>Pezizomycotina</taxon>
        <taxon>Leotiomycetes</taxon>
        <taxon>Helotiales</taxon>
        <taxon>Hyaloscyphaceae</taxon>
        <taxon>Hyaloscypha</taxon>
        <taxon>Hyaloscypha variabilis</taxon>
    </lineage>
</organism>
<keyword evidence="1" id="KW-0732">Signal</keyword>
<accession>A0A2J6RMF2</accession>
<evidence type="ECO:0000256" key="1">
    <source>
        <dbReference type="SAM" id="SignalP"/>
    </source>
</evidence>
<gene>
    <name evidence="2" type="ORF">L207DRAFT_512664</name>
</gene>
<evidence type="ECO:0000313" key="3">
    <source>
        <dbReference type="Proteomes" id="UP000235786"/>
    </source>
</evidence>
<dbReference type="Proteomes" id="UP000235786">
    <property type="component" value="Unassembled WGS sequence"/>
</dbReference>